<gene>
    <name evidence="1" type="ORF">FG476_01745</name>
</gene>
<comment type="caution">
    <text evidence="1">The sequence shown here is derived from an EMBL/GenBank/DDBJ whole genome shotgun (WGS) entry which is preliminary data.</text>
</comment>
<evidence type="ECO:0000313" key="2">
    <source>
        <dbReference type="Proteomes" id="UP000474061"/>
    </source>
</evidence>
<dbReference type="EMBL" id="VDCJ01000311">
    <property type="protein sequence ID" value="MRU22860.1"/>
    <property type="molecule type" value="Genomic_DNA"/>
</dbReference>
<dbReference type="AlphaFoldDB" id="A0A9Q4MH92"/>
<organism evidence="1 2">
    <name type="scientific">Xylella fastidiosa subsp. multiplex</name>
    <dbReference type="NCBI Taxonomy" id="644357"/>
    <lineage>
        <taxon>Bacteria</taxon>
        <taxon>Pseudomonadati</taxon>
        <taxon>Pseudomonadota</taxon>
        <taxon>Gammaproteobacteria</taxon>
        <taxon>Lysobacterales</taxon>
        <taxon>Lysobacteraceae</taxon>
        <taxon>Xylella</taxon>
    </lineage>
</organism>
<proteinExistence type="predicted"/>
<name>A0A9Q4MH92_XYLFS</name>
<accession>A0A9Q4MH92</accession>
<sequence length="66" mass="7186">MNANQIIDTLGGTAAVARMFKIKQPSVSEWRKTGIPSARLQLLEVVRPDIFGNPPTGHRQEVSDAA</sequence>
<dbReference type="Gene3D" id="1.10.260.40">
    <property type="entry name" value="lambda repressor-like DNA-binding domains"/>
    <property type="match status" value="1"/>
</dbReference>
<evidence type="ECO:0000313" key="1">
    <source>
        <dbReference type="EMBL" id="MRU22860.1"/>
    </source>
</evidence>
<dbReference type="InterPro" id="IPR010982">
    <property type="entry name" value="Lambda_DNA-bd_dom_sf"/>
</dbReference>
<reference evidence="1" key="2">
    <citation type="journal article" date="2020" name="Appl. Environ. Microbiol.">
        <title>Multiple intercontinental introductions associated with the emergence of a plant pathogen in Europe.</title>
        <authorList>
            <person name="Landa B.B."/>
            <person name="Castillo A.I."/>
            <person name="Giampetruzzi A."/>
            <person name="Kahn A."/>
            <person name="Roman-Ecija M."/>
            <person name="Velasco-Amo M.P."/>
            <person name="Navas-Cortes J.A."/>
            <person name="Marco-Noales E."/>
            <person name="Barbe S."/>
            <person name="Moralejo E."/>
            <person name="Coletta-Filho H.D."/>
            <person name="Saldarelli P."/>
            <person name="Saponari M."/>
            <person name="Almeida R.P.P."/>
        </authorList>
    </citation>
    <scope>NUCLEOTIDE SEQUENCE</scope>
    <source>
        <strain evidence="1">XYL1981</strain>
    </source>
</reference>
<protein>
    <submittedName>
        <fullName evidence="1">Helix-turn-helix domain-containing protein</fullName>
    </submittedName>
</protein>
<dbReference type="RefSeq" id="WP_038231150.1">
    <property type="nucleotide sequence ID" value="NZ_CP052853.1"/>
</dbReference>
<dbReference type="GO" id="GO:0003677">
    <property type="term" value="F:DNA binding"/>
    <property type="evidence" value="ECO:0007669"/>
    <property type="project" value="InterPro"/>
</dbReference>
<dbReference type="Proteomes" id="UP000474061">
    <property type="component" value="Unassembled WGS sequence"/>
</dbReference>
<reference evidence="1" key="1">
    <citation type="submission" date="2019-05" db="EMBL/GenBank/DDBJ databases">
        <authorList>
            <person name="Castillo A."/>
            <person name="Giampetruzzi A."/>
            <person name="Landa B."/>
            <person name="Saponari M."/>
            <person name="Almeida R.P.P."/>
            <person name="Moralejo E."/>
            <person name="Marco-Noales E."/>
            <person name="Velasco-Amo M.P."/>
            <person name="Roman-Ecija M."/>
            <person name="Navarro I."/>
            <person name="Monterde A."/>
            <person name="Barbe S."/>
        </authorList>
    </citation>
    <scope>NUCLEOTIDE SEQUENCE</scope>
    <source>
        <strain evidence="1">XYL1981</strain>
    </source>
</reference>
<dbReference type="SUPFAM" id="SSF47413">
    <property type="entry name" value="lambda repressor-like DNA-binding domains"/>
    <property type="match status" value="1"/>
</dbReference>